<evidence type="ECO:0000313" key="3">
    <source>
        <dbReference type="Proteomes" id="UP000636949"/>
    </source>
</evidence>
<dbReference type="Gene3D" id="3.30.160.250">
    <property type="match status" value="1"/>
</dbReference>
<dbReference type="CDD" id="cd00093">
    <property type="entry name" value="HTH_XRE"/>
    <property type="match status" value="1"/>
</dbReference>
<protein>
    <recommendedName>
        <fullName evidence="1">HTH cro/C1-type domain-containing protein</fullName>
    </recommendedName>
</protein>
<dbReference type="PROSITE" id="PS50943">
    <property type="entry name" value="HTH_CROC1"/>
    <property type="match status" value="1"/>
</dbReference>
<dbReference type="InterPro" id="IPR010982">
    <property type="entry name" value="Lambda_DNA-bd_dom_sf"/>
</dbReference>
<keyword evidence="3" id="KW-1185">Reference proteome</keyword>
<dbReference type="Gene3D" id="1.10.260.40">
    <property type="entry name" value="lambda repressor-like DNA-binding domains"/>
    <property type="match status" value="1"/>
</dbReference>
<dbReference type="InterPro" id="IPR001387">
    <property type="entry name" value="Cro/C1-type_HTH"/>
</dbReference>
<comment type="caution">
    <text evidence="2">The sequence shown here is derived from an EMBL/GenBank/DDBJ whole genome shotgun (WGS) entry which is preliminary data.</text>
</comment>
<dbReference type="InterPro" id="IPR035069">
    <property type="entry name" value="TTHA1013/TTHA0281-like"/>
</dbReference>
<dbReference type="SUPFAM" id="SSF143100">
    <property type="entry name" value="TTHA1013/TTHA0281-like"/>
    <property type="match status" value="1"/>
</dbReference>
<feature type="domain" description="HTH cro/C1-type" evidence="1">
    <location>
        <begin position="85"/>
        <end position="140"/>
    </location>
</feature>
<gene>
    <name evidence="2" type="ORF">GCM10010995_26260</name>
</gene>
<reference evidence="2" key="2">
    <citation type="submission" date="2020-09" db="EMBL/GenBank/DDBJ databases">
        <authorList>
            <person name="Sun Q."/>
            <person name="Zhou Y."/>
        </authorList>
    </citation>
    <scope>NUCLEOTIDE SEQUENCE</scope>
    <source>
        <strain evidence="2">CGMCC 1.15758</strain>
    </source>
</reference>
<dbReference type="SMART" id="SM00530">
    <property type="entry name" value="HTH_XRE"/>
    <property type="match status" value="1"/>
</dbReference>
<organism evidence="2 3">
    <name type="scientific">Cysteiniphilum litorale</name>
    <dbReference type="NCBI Taxonomy" id="2056700"/>
    <lineage>
        <taxon>Bacteria</taxon>
        <taxon>Pseudomonadati</taxon>
        <taxon>Pseudomonadota</taxon>
        <taxon>Gammaproteobacteria</taxon>
        <taxon>Thiotrichales</taxon>
        <taxon>Fastidiosibacteraceae</taxon>
        <taxon>Cysteiniphilum</taxon>
    </lineage>
</organism>
<dbReference type="RefSeq" id="WP_117003941.1">
    <property type="nucleotide sequence ID" value="NZ_BMJS01000053.1"/>
</dbReference>
<dbReference type="OrthoDB" id="9800901at2"/>
<evidence type="ECO:0000313" key="2">
    <source>
        <dbReference type="EMBL" id="GGG07426.1"/>
    </source>
</evidence>
<dbReference type="EMBL" id="BMJS01000053">
    <property type="protein sequence ID" value="GGG07426.1"/>
    <property type="molecule type" value="Genomic_DNA"/>
</dbReference>
<dbReference type="AlphaFoldDB" id="A0A8J2Z6X4"/>
<name>A0A8J2Z6X4_9GAMM</name>
<dbReference type="Pfam" id="PF01381">
    <property type="entry name" value="HTH_3"/>
    <property type="match status" value="1"/>
</dbReference>
<evidence type="ECO:0000259" key="1">
    <source>
        <dbReference type="PROSITE" id="PS50943"/>
    </source>
</evidence>
<sequence>MLKYPFKIIKMTDDGEYYLITLLNYGEVVTQADTIEEAIENAEDLLNGVLSYAIEQDKIELPKQVKGKDIYMIAPSIEYAIPIMLKQARQAKGMSAPQVAKALGVPYQNYWRIEKGERKNLTINTLQRAAAVLGLSVDISFV</sequence>
<accession>A0A8J2Z6X4</accession>
<dbReference type="GO" id="GO:0003677">
    <property type="term" value="F:DNA binding"/>
    <property type="evidence" value="ECO:0007669"/>
    <property type="project" value="InterPro"/>
</dbReference>
<dbReference type="Proteomes" id="UP000636949">
    <property type="component" value="Unassembled WGS sequence"/>
</dbReference>
<dbReference type="SUPFAM" id="SSF47413">
    <property type="entry name" value="lambda repressor-like DNA-binding domains"/>
    <property type="match status" value="1"/>
</dbReference>
<proteinExistence type="predicted"/>
<reference evidence="2" key="1">
    <citation type="journal article" date="2014" name="Int. J. Syst. Evol. Microbiol.">
        <title>Complete genome sequence of Corynebacterium casei LMG S-19264T (=DSM 44701T), isolated from a smear-ripened cheese.</title>
        <authorList>
            <consortium name="US DOE Joint Genome Institute (JGI-PGF)"/>
            <person name="Walter F."/>
            <person name="Albersmeier A."/>
            <person name="Kalinowski J."/>
            <person name="Ruckert C."/>
        </authorList>
    </citation>
    <scope>NUCLEOTIDE SEQUENCE</scope>
    <source>
        <strain evidence="2">CGMCC 1.15758</strain>
    </source>
</reference>